<dbReference type="InterPro" id="IPR051532">
    <property type="entry name" value="Ester_Hydrolysis_Enzymes"/>
</dbReference>
<dbReference type="EMBL" id="FWYB01000013">
    <property type="protein sequence ID" value="SMD10218.1"/>
    <property type="molecule type" value="Genomic_DNA"/>
</dbReference>
<sequence length="253" mass="28151">MDMTIKNERRTFLKTVSVGGLISLVSPALLSAAPTEKKAKIALSENDIILFQGDSITDAGRSRDSNDFNNAAALGRGYAFLAACELLNKHADKNLKIYNRGISGNKVYQLAERWDKECLELKPTVLSILIGVNDYWHKHSGKYSGTSKVYQDAFRKLLDTTREKLPDVKLIIAEPFAVNKVKAVDDTWYPEFNEYRVAALEIAKEFKAAWIPLQKVFDDAGKRAPGKHWTGDGVHPSPAGAQLMANAWLEVLK</sequence>
<dbReference type="PANTHER" id="PTHR30383">
    <property type="entry name" value="THIOESTERASE 1/PROTEASE 1/LYSOPHOSPHOLIPASE L1"/>
    <property type="match status" value="1"/>
</dbReference>
<dbReference type="RefSeq" id="WP_084291201.1">
    <property type="nucleotide sequence ID" value="NZ_FWYB01000013.1"/>
</dbReference>
<dbReference type="AlphaFoldDB" id="A0A1W2EM60"/>
<keyword evidence="3" id="KW-1185">Reference proteome</keyword>
<evidence type="ECO:0000313" key="3">
    <source>
        <dbReference type="Proteomes" id="UP000192678"/>
    </source>
</evidence>
<dbReference type="InterPro" id="IPR013830">
    <property type="entry name" value="SGNH_hydro"/>
</dbReference>
<dbReference type="SUPFAM" id="SSF52266">
    <property type="entry name" value="SGNH hydrolase"/>
    <property type="match status" value="1"/>
</dbReference>
<dbReference type="CDD" id="cd01834">
    <property type="entry name" value="SGNH_hydrolase_like_2"/>
    <property type="match status" value="1"/>
</dbReference>
<accession>A0A1W2EM60</accession>
<reference evidence="2 3" key="1">
    <citation type="submission" date="2017-04" db="EMBL/GenBank/DDBJ databases">
        <authorList>
            <person name="Afonso C.L."/>
            <person name="Miller P.J."/>
            <person name="Scott M.A."/>
            <person name="Spackman E."/>
            <person name="Goraichik I."/>
            <person name="Dimitrov K.M."/>
            <person name="Suarez D.L."/>
            <person name="Swayne D.E."/>
        </authorList>
    </citation>
    <scope>NUCLEOTIDE SEQUENCE [LARGE SCALE GENOMIC DNA]</scope>
    <source>
        <strain evidence="2 3">DSM 19625</strain>
    </source>
</reference>
<dbReference type="STRING" id="475255.SAMN04488101_11359"/>
<dbReference type="PROSITE" id="PS51318">
    <property type="entry name" value="TAT"/>
    <property type="match status" value="1"/>
</dbReference>
<dbReference type="OrthoDB" id="9794725at2"/>
<name>A0A1W2EM60_9SPHI</name>
<feature type="domain" description="SGNH hydrolase-type esterase" evidence="1">
    <location>
        <begin position="53"/>
        <end position="243"/>
    </location>
</feature>
<dbReference type="Proteomes" id="UP000192678">
    <property type="component" value="Unassembled WGS sequence"/>
</dbReference>
<evidence type="ECO:0000259" key="1">
    <source>
        <dbReference type="Pfam" id="PF13472"/>
    </source>
</evidence>
<dbReference type="PANTHER" id="PTHR30383:SF5">
    <property type="entry name" value="SGNH HYDROLASE-TYPE ESTERASE DOMAIN-CONTAINING PROTEIN"/>
    <property type="match status" value="1"/>
</dbReference>
<dbReference type="InterPro" id="IPR006311">
    <property type="entry name" value="TAT_signal"/>
</dbReference>
<proteinExistence type="predicted"/>
<gene>
    <name evidence="2" type="ORF">SAMN04488101_11359</name>
</gene>
<dbReference type="Pfam" id="PF13472">
    <property type="entry name" value="Lipase_GDSL_2"/>
    <property type="match status" value="1"/>
</dbReference>
<evidence type="ECO:0000313" key="2">
    <source>
        <dbReference type="EMBL" id="SMD10218.1"/>
    </source>
</evidence>
<organism evidence="2 3">
    <name type="scientific">Pedobacter nyackensis</name>
    <dbReference type="NCBI Taxonomy" id="475255"/>
    <lineage>
        <taxon>Bacteria</taxon>
        <taxon>Pseudomonadati</taxon>
        <taxon>Bacteroidota</taxon>
        <taxon>Sphingobacteriia</taxon>
        <taxon>Sphingobacteriales</taxon>
        <taxon>Sphingobacteriaceae</taxon>
        <taxon>Pedobacter</taxon>
    </lineage>
</organism>
<protein>
    <submittedName>
        <fullName evidence="2">Lysophospholipase L1</fullName>
    </submittedName>
</protein>
<dbReference type="Gene3D" id="3.40.50.1110">
    <property type="entry name" value="SGNH hydrolase"/>
    <property type="match status" value="1"/>
</dbReference>
<dbReference type="GO" id="GO:0004622">
    <property type="term" value="F:phosphatidylcholine lysophospholipase activity"/>
    <property type="evidence" value="ECO:0007669"/>
    <property type="project" value="TreeGrafter"/>
</dbReference>
<dbReference type="InterPro" id="IPR036514">
    <property type="entry name" value="SGNH_hydro_sf"/>
</dbReference>